<sequence length="222" mass="25470">MHTGNRSLKKIAVVIAHPDDETLWAGGSLLITSFESCFILSLCRAGDDDRRHRFFRALKEFGATGAMADLDDGPGQTPLTPGLICHTILEKLPSISFDRIYTHSPRGEYTRHLRHEETGRALLQLWIKKDVKASEVCLFAYEDGCHKYLPRPISEAQITLPLPEEIWRRKYRIIREIYNFGNNTFEAKTTPRVEAFWLVPNRISARQWLNDTRSHHESSGPI</sequence>
<dbReference type="EMBL" id="JACHGJ010000005">
    <property type="protein sequence ID" value="MBB6480951.1"/>
    <property type="molecule type" value="Genomic_DNA"/>
</dbReference>
<name>A0A841RC48_9SPIO</name>
<comment type="caution">
    <text evidence="1">The sequence shown here is derived from an EMBL/GenBank/DDBJ whole genome shotgun (WGS) entry which is preliminary data.</text>
</comment>
<evidence type="ECO:0000313" key="2">
    <source>
        <dbReference type="Proteomes" id="UP000587760"/>
    </source>
</evidence>
<dbReference type="Gene3D" id="3.40.50.10320">
    <property type="entry name" value="LmbE-like"/>
    <property type="match status" value="1"/>
</dbReference>
<dbReference type="SUPFAM" id="SSF102588">
    <property type="entry name" value="LmbE-like"/>
    <property type="match status" value="1"/>
</dbReference>
<evidence type="ECO:0008006" key="3">
    <source>
        <dbReference type="Google" id="ProtNLM"/>
    </source>
</evidence>
<protein>
    <recommendedName>
        <fullName evidence="3">LmbE family protein</fullName>
    </recommendedName>
</protein>
<dbReference type="AlphaFoldDB" id="A0A841RC48"/>
<evidence type="ECO:0000313" key="1">
    <source>
        <dbReference type="EMBL" id="MBB6480951.1"/>
    </source>
</evidence>
<reference evidence="1 2" key="1">
    <citation type="submission" date="2020-08" db="EMBL/GenBank/DDBJ databases">
        <title>Genomic Encyclopedia of Type Strains, Phase IV (KMG-IV): sequencing the most valuable type-strain genomes for metagenomic binning, comparative biology and taxonomic classification.</title>
        <authorList>
            <person name="Goeker M."/>
        </authorList>
    </citation>
    <scope>NUCLEOTIDE SEQUENCE [LARGE SCALE GENOMIC DNA]</scope>
    <source>
        <strain evidence="1 2">DSM 2461</strain>
    </source>
</reference>
<dbReference type="Proteomes" id="UP000587760">
    <property type="component" value="Unassembled WGS sequence"/>
</dbReference>
<dbReference type="InterPro" id="IPR024078">
    <property type="entry name" value="LmbE-like_dom_sf"/>
</dbReference>
<organism evidence="1 2">
    <name type="scientific">Spirochaeta isovalerica</name>
    <dbReference type="NCBI Taxonomy" id="150"/>
    <lineage>
        <taxon>Bacteria</taxon>
        <taxon>Pseudomonadati</taxon>
        <taxon>Spirochaetota</taxon>
        <taxon>Spirochaetia</taxon>
        <taxon>Spirochaetales</taxon>
        <taxon>Spirochaetaceae</taxon>
        <taxon>Spirochaeta</taxon>
    </lineage>
</organism>
<keyword evidence="2" id="KW-1185">Reference proteome</keyword>
<gene>
    <name evidence="1" type="ORF">HNR50_002624</name>
</gene>
<accession>A0A841RC48</accession>
<proteinExistence type="predicted"/>
<dbReference type="RefSeq" id="WP_184747207.1">
    <property type="nucleotide sequence ID" value="NZ_JACHGJ010000005.1"/>
</dbReference>